<dbReference type="Pfam" id="PF13191">
    <property type="entry name" value="AAA_16"/>
    <property type="match status" value="1"/>
</dbReference>
<keyword evidence="2 5" id="KW-0238">DNA-binding</keyword>
<protein>
    <submittedName>
        <fullName evidence="5">DNA-binding CsgD family transcriptional regulator/tetratricopeptide (TPR) repeat protein</fullName>
    </submittedName>
</protein>
<evidence type="ECO:0000256" key="1">
    <source>
        <dbReference type="ARBA" id="ARBA00023015"/>
    </source>
</evidence>
<organism evidence="5 6">
    <name type="scientific">Arthrobacter russicus</name>
    <dbReference type="NCBI Taxonomy" id="172040"/>
    <lineage>
        <taxon>Bacteria</taxon>
        <taxon>Bacillati</taxon>
        <taxon>Actinomycetota</taxon>
        <taxon>Actinomycetes</taxon>
        <taxon>Micrococcales</taxon>
        <taxon>Micrococcaceae</taxon>
        <taxon>Arthrobacter</taxon>
    </lineage>
</organism>
<dbReference type="SUPFAM" id="SSF48452">
    <property type="entry name" value="TPR-like"/>
    <property type="match status" value="1"/>
</dbReference>
<dbReference type="SMART" id="SM00421">
    <property type="entry name" value="HTH_LUXR"/>
    <property type="match status" value="1"/>
</dbReference>
<dbReference type="InterPro" id="IPR016032">
    <property type="entry name" value="Sig_transdc_resp-reg_C-effctor"/>
</dbReference>
<name>A0ABU1JCP5_9MICC</name>
<dbReference type="InterPro" id="IPR027417">
    <property type="entry name" value="P-loop_NTPase"/>
</dbReference>
<dbReference type="PROSITE" id="PS50043">
    <property type="entry name" value="HTH_LUXR_2"/>
    <property type="match status" value="1"/>
</dbReference>
<feature type="domain" description="HTH luxR-type" evidence="4">
    <location>
        <begin position="856"/>
        <end position="921"/>
    </location>
</feature>
<dbReference type="PROSITE" id="PS00622">
    <property type="entry name" value="HTH_LUXR_1"/>
    <property type="match status" value="1"/>
</dbReference>
<dbReference type="SUPFAM" id="SSF46894">
    <property type="entry name" value="C-terminal effector domain of the bipartite response regulators"/>
    <property type="match status" value="1"/>
</dbReference>
<proteinExistence type="predicted"/>
<dbReference type="InterPro" id="IPR011990">
    <property type="entry name" value="TPR-like_helical_dom_sf"/>
</dbReference>
<keyword evidence="1" id="KW-0805">Transcription regulation</keyword>
<dbReference type="CDD" id="cd06170">
    <property type="entry name" value="LuxR_C_like"/>
    <property type="match status" value="1"/>
</dbReference>
<dbReference type="EMBL" id="JAVDQF010000001">
    <property type="protein sequence ID" value="MDR6270189.1"/>
    <property type="molecule type" value="Genomic_DNA"/>
</dbReference>
<dbReference type="RefSeq" id="WP_309799087.1">
    <property type="nucleotide sequence ID" value="NZ_BAAAHY010000005.1"/>
</dbReference>
<dbReference type="Pfam" id="PF00196">
    <property type="entry name" value="GerE"/>
    <property type="match status" value="1"/>
</dbReference>
<dbReference type="GO" id="GO:0003677">
    <property type="term" value="F:DNA binding"/>
    <property type="evidence" value="ECO:0007669"/>
    <property type="project" value="UniProtKB-KW"/>
</dbReference>
<comment type="caution">
    <text evidence="5">The sequence shown here is derived from an EMBL/GenBank/DDBJ whole genome shotgun (WGS) entry which is preliminary data.</text>
</comment>
<dbReference type="PANTHER" id="PTHR44688">
    <property type="entry name" value="DNA-BINDING TRANSCRIPTIONAL ACTIVATOR DEVR_DOSR"/>
    <property type="match status" value="1"/>
</dbReference>
<dbReference type="InterPro" id="IPR000792">
    <property type="entry name" value="Tscrpt_reg_LuxR_C"/>
</dbReference>
<gene>
    <name evidence="5" type="ORF">JOE69_002427</name>
</gene>
<evidence type="ECO:0000313" key="5">
    <source>
        <dbReference type="EMBL" id="MDR6270189.1"/>
    </source>
</evidence>
<dbReference type="InterPro" id="IPR036388">
    <property type="entry name" value="WH-like_DNA-bd_sf"/>
</dbReference>
<dbReference type="PANTHER" id="PTHR44688:SF16">
    <property type="entry name" value="DNA-BINDING TRANSCRIPTIONAL ACTIVATOR DEVR_DOSR"/>
    <property type="match status" value="1"/>
</dbReference>
<dbReference type="Gene3D" id="1.25.40.10">
    <property type="entry name" value="Tetratricopeptide repeat domain"/>
    <property type="match status" value="1"/>
</dbReference>
<keyword evidence="3" id="KW-0804">Transcription</keyword>
<dbReference type="SUPFAM" id="SSF52540">
    <property type="entry name" value="P-loop containing nucleoside triphosphate hydrolases"/>
    <property type="match status" value="1"/>
</dbReference>
<evidence type="ECO:0000256" key="2">
    <source>
        <dbReference type="ARBA" id="ARBA00023125"/>
    </source>
</evidence>
<sequence length="945" mass="103830">MKTVDRVAELGRLIEVNAADTESALVVIGDAGLGKTYLLERFSQEAEGVILVRANPAERAWEFSGLSAFLAALRDPQAQALSSDLSWAGTEGPFRAGQELLSRLTAMELPPTTVAIDDVDIMDDSSQAVLGFLARRLGGTGLKLILSLAELGPCGPFSLLPELALAELDPTKSILLGHRLAKPGTDPAAIQIIAVIASGIPVYLREGLEALTEAERQGRDPLTYPVQFGPRAAFAAQTLLAAQDDCGKEVVRLVSTAPVHLEVALREILAEHQSALDELLARRILVRAGDFIRMRQAVLRCALYVSVAAVERQRLHEQLEKAHRKHKSSLEQWHSSFLHDGETSPRMLLSTALELVERGDSGLATAYADRAILLLSFETEEISDLLCDLSTAMVDMGELAYASRYLRKAAELSNDPTIRIRSMHQLIRIRYMSTHDLNSRDVAGVLKQYGTEFPDLCLELASMVTIFHAERWEMKLAERMLKLAEPLVPMAGEVANGVHRFALMTVSVLNGDPTPATEQLKAVTALGLREIPIPVLMMLGRSLTFAERYEESRMVFDSLLSRTPPPKPIWLETIRFFRTENEMRVGNFHRAGEAVESLHSSPDVRQFHVTYLHILRSWYFLVQDDEAAAQTHIDAVLTVASGGGNWINAARISALRGRHALAHGRFEEAFHHFLRVHESGGGKLNPAFLRYEGDLIEVLVALGRSAEAKRFMMDLELRNRQTPSLWATLVAARCRALVADGELSLQLFRQGIKLARELGTGYEQARSLLDFSERLRELGYLAQSEQQKNKAKVLFEELGVPSWSERPPIDRRGRSGTVPRLRSALGKDGARSILGAPLPEPAANLPVAGPDAPARGAELMRKLSPGEHQVVERVLSGLRNKEIAALLGVSLRTVETRLTNVYKKTGASSRAHLVALINEESGAPRDAPDHGNVVNLRSLEGLTGG</sequence>
<evidence type="ECO:0000313" key="6">
    <source>
        <dbReference type="Proteomes" id="UP001185069"/>
    </source>
</evidence>
<dbReference type="InterPro" id="IPR041664">
    <property type="entry name" value="AAA_16"/>
</dbReference>
<evidence type="ECO:0000256" key="3">
    <source>
        <dbReference type="ARBA" id="ARBA00023163"/>
    </source>
</evidence>
<dbReference type="Proteomes" id="UP001185069">
    <property type="component" value="Unassembled WGS sequence"/>
</dbReference>
<dbReference type="PRINTS" id="PR00038">
    <property type="entry name" value="HTHLUXR"/>
</dbReference>
<reference evidence="5 6" key="1">
    <citation type="submission" date="2023-07" db="EMBL/GenBank/DDBJ databases">
        <title>Sequencing the genomes of 1000 actinobacteria strains.</title>
        <authorList>
            <person name="Klenk H.-P."/>
        </authorList>
    </citation>
    <scope>NUCLEOTIDE SEQUENCE [LARGE SCALE GENOMIC DNA]</scope>
    <source>
        <strain evidence="5 6">DSM 14555</strain>
    </source>
</reference>
<dbReference type="Gene3D" id="1.10.10.10">
    <property type="entry name" value="Winged helix-like DNA-binding domain superfamily/Winged helix DNA-binding domain"/>
    <property type="match status" value="1"/>
</dbReference>
<keyword evidence="6" id="KW-1185">Reference proteome</keyword>
<evidence type="ECO:0000259" key="4">
    <source>
        <dbReference type="PROSITE" id="PS50043"/>
    </source>
</evidence>
<accession>A0ABU1JCP5</accession>